<feature type="region of interest" description="Disordered" evidence="1">
    <location>
        <begin position="1"/>
        <end position="46"/>
    </location>
</feature>
<dbReference type="Pfam" id="PF05136">
    <property type="entry name" value="Phage_portal_2"/>
    <property type="match status" value="1"/>
</dbReference>
<dbReference type="EMBL" id="LDUG01000004">
    <property type="protein sequence ID" value="KVW99518.1"/>
    <property type="molecule type" value="Genomic_DNA"/>
</dbReference>
<dbReference type="PATRIC" id="fig|36861.3.peg.2535"/>
<dbReference type="AlphaFoldDB" id="A0A106BVU9"/>
<organism evidence="2 3">
    <name type="scientific">Thiobacillus denitrificans</name>
    <dbReference type="NCBI Taxonomy" id="36861"/>
    <lineage>
        <taxon>Bacteria</taxon>
        <taxon>Pseudomonadati</taxon>
        <taxon>Pseudomonadota</taxon>
        <taxon>Betaproteobacteria</taxon>
        <taxon>Nitrosomonadales</taxon>
        <taxon>Thiobacillaceae</taxon>
        <taxon>Thiobacillus</taxon>
    </lineage>
</organism>
<evidence type="ECO:0008006" key="4">
    <source>
        <dbReference type="Google" id="ProtNLM"/>
    </source>
</evidence>
<gene>
    <name evidence="2" type="ORF">ABW22_01400</name>
</gene>
<sequence>MPLAHYDAAGMGRRMTSWRPPSSGPNSSLQGLQTMRNRQRDAERNEWQAASGVRVWSTNLIGTGIQARQTAGSEELRARAKTSWDEWTAQCDADGVLNFNGQQLLGTRCLTGVGEVFIRFRPRRPEDGLAVPLQVQLLESEMVPPLDADVWPGLMPGNRIVQGVELNRINRRVAYWMYRNHPGERAGMARPNELVRVPAAFVRHVYEPSRPGQLRGVSEFAPIIAKLRGVGNFDDAVLHRQELSNLFTMFHIRPAPAGDPMMNPLTGMAVTGYADNGAPLATMEPGITQELYPGEDVKFSDPPDAGANYADFMRQQHLGVSSGSGLPYELMSGDIKDVSDRTLRVVINEFRRRCEQRQWLTIIPMMCQPIRDFWAESAALAGVFTAAEVPLVKKVTWQPQGWAYIHPTQDATGKKIEVDAGFRSRESVITERGDDPDEVDAQIARDKFAPCNKTA</sequence>
<name>A0A106BVU9_THIDE</name>
<evidence type="ECO:0000313" key="2">
    <source>
        <dbReference type="EMBL" id="KVW99518.1"/>
    </source>
</evidence>
<dbReference type="Proteomes" id="UP000064243">
    <property type="component" value="Unassembled WGS sequence"/>
</dbReference>
<dbReference type="GO" id="GO:0005198">
    <property type="term" value="F:structural molecule activity"/>
    <property type="evidence" value="ECO:0007669"/>
    <property type="project" value="InterPro"/>
</dbReference>
<dbReference type="NCBIfam" id="TIGR01539">
    <property type="entry name" value="portal_lambda"/>
    <property type="match status" value="1"/>
</dbReference>
<dbReference type="GO" id="GO:0019068">
    <property type="term" value="P:virion assembly"/>
    <property type="evidence" value="ECO:0007669"/>
    <property type="project" value="InterPro"/>
</dbReference>
<evidence type="ECO:0000256" key="1">
    <source>
        <dbReference type="SAM" id="MobiDB-lite"/>
    </source>
</evidence>
<comment type="caution">
    <text evidence="2">The sequence shown here is derived from an EMBL/GenBank/DDBJ whole genome shotgun (WGS) entry which is preliminary data.</text>
</comment>
<dbReference type="InterPro" id="IPR006429">
    <property type="entry name" value="Phage_lambda_portal"/>
</dbReference>
<keyword evidence="3" id="KW-1185">Reference proteome</keyword>
<protein>
    <recommendedName>
        <fullName evidence="4">Phage portal protein</fullName>
    </recommendedName>
</protein>
<reference evidence="2 3" key="1">
    <citation type="journal article" date="2015" name="Appl. Environ. Microbiol.">
        <title>Aerobic and Anaerobic Thiosulfate Oxidation by a Cold-Adapted, Subglacial Chemoautotroph.</title>
        <authorList>
            <person name="Harrold Z.R."/>
            <person name="Skidmore M.L."/>
            <person name="Hamilton T.L."/>
            <person name="Desch L."/>
            <person name="Amada K."/>
            <person name="van Gelder W."/>
            <person name="Glover K."/>
            <person name="Roden E.E."/>
            <person name="Boyd E.S."/>
        </authorList>
    </citation>
    <scope>NUCLEOTIDE SEQUENCE [LARGE SCALE GENOMIC DNA]</scope>
    <source>
        <strain evidence="2 3">RG</strain>
    </source>
</reference>
<accession>A0A106BVU9</accession>
<feature type="compositionally biased region" description="Polar residues" evidence="1">
    <location>
        <begin position="24"/>
        <end position="36"/>
    </location>
</feature>
<evidence type="ECO:0000313" key="3">
    <source>
        <dbReference type="Proteomes" id="UP000064243"/>
    </source>
</evidence>
<proteinExistence type="predicted"/>